<dbReference type="Gene3D" id="3.40.50.300">
    <property type="entry name" value="P-loop containing nucleotide triphosphate hydrolases"/>
    <property type="match status" value="4"/>
</dbReference>
<dbReference type="InterPro" id="IPR042228">
    <property type="entry name" value="Dynein_linker_3"/>
</dbReference>
<dbReference type="Proteomes" id="UP000001646">
    <property type="component" value="Chromosome 2"/>
</dbReference>
<dbReference type="GeneTree" id="ENSGT00940000154076"/>
<dbReference type="GO" id="GO:0045505">
    <property type="term" value="F:dynein intermediate chain binding"/>
    <property type="evidence" value="ECO:0007669"/>
    <property type="project" value="InterPro"/>
</dbReference>
<dbReference type="FunFam" id="1.10.8.1220:FF:000001">
    <property type="entry name" value="Dynein axonemal heavy chain 5"/>
    <property type="match status" value="1"/>
</dbReference>
<dbReference type="Pfam" id="PF12777">
    <property type="entry name" value="MT"/>
    <property type="match status" value="1"/>
</dbReference>
<reference evidence="33 34" key="1">
    <citation type="submission" date="2009-12" db="EMBL/GenBank/DDBJ databases">
        <title>The Genome Sequence of Anolis carolinensis (Green Anole Lizard).</title>
        <authorList>
            <consortium name="The Genome Sequencing Platform"/>
            <person name="Di Palma F."/>
            <person name="Alfoldi J."/>
            <person name="Heiman D."/>
            <person name="Young S."/>
            <person name="Grabherr M."/>
            <person name="Johnson J."/>
            <person name="Lander E.S."/>
            <person name="Lindblad-Toh K."/>
        </authorList>
    </citation>
    <scope>NUCLEOTIDE SEQUENCE [LARGE SCALE GENOMIC DNA]</scope>
    <source>
        <strain evidence="33 34">JBL SC #1</strain>
    </source>
</reference>
<feature type="domain" description="Dynein heavy chain 3 AAA+ lid" evidence="30">
    <location>
        <begin position="2606"/>
        <end position="2705"/>
    </location>
</feature>
<reference evidence="33" key="2">
    <citation type="submission" date="2025-08" db="UniProtKB">
        <authorList>
            <consortium name="Ensembl"/>
        </authorList>
    </citation>
    <scope>IDENTIFICATION</scope>
</reference>
<dbReference type="InterPro" id="IPR035706">
    <property type="entry name" value="AAA_9"/>
</dbReference>
<dbReference type="Pfam" id="PF03028">
    <property type="entry name" value="Dynein_heavy"/>
    <property type="match status" value="1"/>
</dbReference>
<organism evidence="33 34">
    <name type="scientific">Anolis carolinensis</name>
    <name type="common">Green anole</name>
    <name type="synonym">American chameleon</name>
    <dbReference type="NCBI Taxonomy" id="28377"/>
    <lineage>
        <taxon>Eukaryota</taxon>
        <taxon>Metazoa</taxon>
        <taxon>Chordata</taxon>
        <taxon>Craniata</taxon>
        <taxon>Vertebrata</taxon>
        <taxon>Euteleostomi</taxon>
        <taxon>Lepidosauria</taxon>
        <taxon>Squamata</taxon>
        <taxon>Bifurcata</taxon>
        <taxon>Unidentata</taxon>
        <taxon>Episquamata</taxon>
        <taxon>Toxicofera</taxon>
        <taxon>Iguania</taxon>
        <taxon>Dactyloidae</taxon>
        <taxon>Anolis</taxon>
    </lineage>
</organism>
<dbReference type="Pfam" id="PF17857">
    <property type="entry name" value="AAA_lid_1"/>
    <property type="match status" value="1"/>
</dbReference>
<dbReference type="Gene3D" id="1.10.472.130">
    <property type="match status" value="1"/>
</dbReference>
<feature type="domain" description="Dynein heavy chain coiled coil stalk" evidence="26">
    <location>
        <begin position="3022"/>
        <end position="3365"/>
    </location>
</feature>
<keyword evidence="9" id="KW-0282">Flagellum</keyword>
<dbReference type="Gene3D" id="1.20.140.100">
    <property type="entry name" value="Dynein heavy chain, N-terminal domain 2"/>
    <property type="match status" value="1"/>
</dbReference>
<dbReference type="FunFam" id="1.20.58.1120:FF:000002">
    <property type="entry name" value="Dynein heavy chain 9, axonemal"/>
    <property type="match status" value="1"/>
</dbReference>
<keyword evidence="12" id="KW-0969">Cilium</keyword>
<evidence type="ECO:0000259" key="30">
    <source>
        <dbReference type="Pfam" id="PF17857"/>
    </source>
</evidence>
<evidence type="ECO:0000259" key="31">
    <source>
        <dbReference type="Pfam" id="PF18198"/>
    </source>
</evidence>
<dbReference type="Gene3D" id="1.10.287.2620">
    <property type="match status" value="1"/>
</dbReference>
<evidence type="ECO:0000259" key="32">
    <source>
        <dbReference type="Pfam" id="PF18199"/>
    </source>
</evidence>
<dbReference type="Pfam" id="PF12775">
    <property type="entry name" value="AAA_7"/>
    <property type="match status" value="1"/>
</dbReference>
<dbReference type="Pfam" id="PF08385">
    <property type="entry name" value="DHC_N1"/>
    <property type="match status" value="1"/>
</dbReference>
<name>A0A803T4M2_ANOCA</name>
<dbReference type="FunFam" id="1.20.920.20:FF:000003">
    <property type="entry name" value="Dynein axonemal heavy chain 17"/>
    <property type="match status" value="1"/>
</dbReference>
<dbReference type="GO" id="GO:0008569">
    <property type="term" value="F:minus-end-directed microtubule motor activity"/>
    <property type="evidence" value="ECO:0007669"/>
    <property type="project" value="InterPro"/>
</dbReference>
<dbReference type="GO" id="GO:0005874">
    <property type="term" value="C:microtubule"/>
    <property type="evidence" value="ECO:0007669"/>
    <property type="project" value="UniProtKB-KW"/>
</dbReference>
<comment type="subcellular location">
    <subcellularLocation>
        <location evidence="1">Cytoplasm</location>
        <location evidence="1">Cytoskeleton</location>
        <location evidence="1">Flagellum axoneme</location>
    </subcellularLocation>
</comment>
<keyword evidence="7" id="KW-0547">Nucleotide-binding</keyword>
<dbReference type="Gene3D" id="1.20.920.20">
    <property type="match status" value="1"/>
</dbReference>
<proteinExistence type="inferred from homology"/>
<dbReference type="Gene3D" id="3.10.490.20">
    <property type="match status" value="1"/>
</dbReference>
<dbReference type="InterPro" id="IPR041658">
    <property type="entry name" value="AAA_lid_11"/>
</dbReference>
<dbReference type="GO" id="GO:0030286">
    <property type="term" value="C:dynein complex"/>
    <property type="evidence" value="ECO:0007669"/>
    <property type="project" value="UniProtKB-KW"/>
</dbReference>
<keyword evidence="10" id="KW-0243">Dynein</keyword>
<dbReference type="Gene3D" id="3.20.180.20">
    <property type="entry name" value="Dynein heavy chain, N-terminal domain 2"/>
    <property type="match status" value="1"/>
</dbReference>
<dbReference type="FunFam" id="1.20.1270.280:FF:000003">
    <property type="entry name" value="Dynein axonemal heavy chain 17"/>
    <property type="match status" value="1"/>
</dbReference>
<dbReference type="Gene3D" id="1.20.920.30">
    <property type="match status" value="1"/>
</dbReference>
<dbReference type="InterPro" id="IPR043157">
    <property type="entry name" value="Dynein_AAA1S"/>
</dbReference>
<evidence type="ECO:0000256" key="12">
    <source>
        <dbReference type="ARBA" id="ARBA00023069"/>
    </source>
</evidence>
<evidence type="ECO:0000256" key="3">
    <source>
        <dbReference type="ARBA" id="ARBA00011655"/>
    </source>
</evidence>
<evidence type="ECO:0000259" key="29">
    <source>
        <dbReference type="Pfam" id="PF17852"/>
    </source>
</evidence>
<dbReference type="Gene3D" id="6.10.140.1060">
    <property type="match status" value="1"/>
</dbReference>
<dbReference type="FunFam" id="3.40.50.300:FF:000682">
    <property type="entry name" value="Dynein axonemal heavy chain 17"/>
    <property type="match status" value="1"/>
</dbReference>
<evidence type="ECO:0000256" key="16">
    <source>
        <dbReference type="ARBA" id="ARBA00053934"/>
    </source>
</evidence>
<dbReference type="InterPro" id="IPR042222">
    <property type="entry name" value="Dynein_2_N"/>
</dbReference>
<evidence type="ECO:0000259" key="25">
    <source>
        <dbReference type="Pfam" id="PF12774"/>
    </source>
</evidence>
<evidence type="ECO:0000259" key="27">
    <source>
        <dbReference type="Pfam" id="PF12780"/>
    </source>
</evidence>
<feature type="domain" description="Dynein heavy chain AAA module D4" evidence="27">
    <location>
        <begin position="2750"/>
        <end position="3009"/>
    </location>
</feature>
<feature type="compositionally biased region" description="Gly residues" evidence="21">
    <location>
        <begin position="8"/>
        <end position="17"/>
    </location>
</feature>
<evidence type="ECO:0000256" key="5">
    <source>
        <dbReference type="ARBA" id="ARBA00022701"/>
    </source>
</evidence>
<feature type="domain" description="Dynein heavy chain linker" evidence="24">
    <location>
        <begin position="1537"/>
        <end position="1653"/>
    </location>
</feature>
<feature type="domain" description="Dynein heavy chain region D6 P-loop" evidence="22">
    <location>
        <begin position="3786"/>
        <end position="3851"/>
    </location>
</feature>
<dbReference type="FunFam" id="1.20.920.30:FF:000003">
    <property type="entry name" value="Dynein axonemal heavy chain 17"/>
    <property type="match status" value="1"/>
</dbReference>
<comment type="function">
    <text evidence="16">Force generating protein component of the outer dynein arms (ODAs) in the sperm flagellum. Produces force towards the minus ends of microtubules. Dynein has ATPase activity; the force-producing power stroke is thought to occur on release of ADP. Plays a major role in sperm motility, implicated in sperm flagellar assembly and beating.</text>
</comment>
<feature type="domain" description="Dynein heavy chain AAA lid" evidence="31">
    <location>
        <begin position="3862"/>
        <end position="3998"/>
    </location>
</feature>
<evidence type="ECO:0000313" key="33">
    <source>
        <dbReference type="Ensembl" id="ENSACAP00000030162.1"/>
    </source>
</evidence>
<evidence type="ECO:0000256" key="4">
    <source>
        <dbReference type="ARBA" id="ARBA00022490"/>
    </source>
</evidence>
<dbReference type="Gene3D" id="1.10.8.710">
    <property type="match status" value="1"/>
</dbReference>
<feature type="domain" description="Dynein heavy chain ATP-binding dynein motor region" evidence="28">
    <location>
        <begin position="3488"/>
        <end position="3544"/>
    </location>
</feature>
<dbReference type="Gene3D" id="1.10.8.720">
    <property type="entry name" value="Region D6 of dynein motor"/>
    <property type="match status" value="1"/>
</dbReference>
<keyword evidence="11 20" id="KW-0175">Coiled coil</keyword>
<evidence type="ECO:0000256" key="13">
    <source>
        <dbReference type="ARBA" id="ARBA00023175"/>
    </source>
</evidence>
<keyword evidence="15" id="KW-0966">Cell projection</keyword>
<keyword evidence="13" id="KW-0505">Motor protein</keyword>
<dbReference type="GO" id="GO:0005524">
    <property type="term" value="F:ATP binding"/>
    <property type="evidence" value="ECO:0007669"/>
    <property type="project" value="UniProtKB-KW"/>
</dbReference>
<feature type="region of interest" description="Disordered" evidence="21">
    <location>
        <begin position="1"/>
        <end position="20"/>
    </location>
</feature>
<evidence type="ECO:0000256" key="19">
    <source>
        <dbReference type="ARBA" id="ARBA00082511"/>
    </source>
</evidence>
<dbReference type="GO" id="GO:0007018">
    <property type="term" value="P:microtubule-based movement"/>
    <property type="evidence" value="ECO:0007669"/>
    <property type="project" value="InterPro"/>
</dbReference>
<evidence type="ECO:0000256" key="10">
    <source>
        <dbReference type="ARBA" id="ARBA00023017"/>
    </source>
</evidence>
<dbReference type="FunFam" id="1.10.8.710:FF:000002">
    <property type="entry name" value="dynein heavy chain 17, axonemal"/>
    <property type="match status" value="1"/>
</dbReference>
<feature type="domain" description="Dynein heavy chain C-terminal" evidence="32">
    <location>
        <begin position="4004"/>
        <end position="4299"/>
    </location>
</feature>
<evidence type="ECO:0000256" key="7">
    <source>
        <dbReference type="ARBA" id="ARBA00022741"/>
    </source>
</evidence>
<dbReference type="Bgee" id="ENSACAG00000017460">
    <property type="expression patterns" value="Expressed in lung and 5 other cell types or tissues"/>
</dbReference>
<evidence type="ECO:0000313" key="34">
    <source>
        <dbReference type="Proteomes" id="UP000001646"/>
    </source>
</evidence>
<evidence type="ECO:0000256" key="6">
    <source>
        <dbReference type="ARBA" id="ARBA00022737"/>
    </source>
</evidence>
<dbReference type="GO" id="GO:0005930">
    <property type="term" value="C:axoneme"/>
    <property type="evidence" value="ECO:0007669"/>
    <property type="project" value="UniProtKB-ARBA"/>
</dbReference>
<evidence type="ECO:0000256" key="15">
    <source>
        <dbReference type="ARBA" id="ARBA00023273"/>
    </source>
</evidence>
<dbReference type="Gene3D" id="1.20.1270.280">
    <property type="match status" value="1"/>
</dbReference>
<evidence type="ECO:0000256" key="2">
    <source>
        <dbReference type="ARBA" id="ARBA00008887"/>
    </source>
</evidence>
<dbReference type="FunFam" id="3.10.490.20:FF:000002">
    <property type="entry name" value="Dynein axonemal heavy chain 17"/>
    <property type="match status" value="1"/>
</dbReference>
<accession>A0A803T4M2</accession>
<dbReference type="Pfam" id="PF12780">
    <property type="entry name" value="AAA_8"/>
    <property type="match status" value="1"/>
</dbReference>
<dbReference type="Gene3D" id="1.20.58.1120">
    <property type="match status" value="1"/>
</dbReference>
<comment type="subunit">
    <text evidence="3">Consists of at least two heavy chains and a number of intermediate and light chains.</text>
</comment>
<keyword evidence="8" id="KW-0067">ATP-binding</keyword>
<dbReference type="FunFam" id="3.40.50.300:FF:000219">
    <property type="entry name" value="Dynein axonemal heavy chain 17"/>
    <property type="match status" value="1"/>
</dbReference>
<evidence type="ECO:0000259" key="22">
    <source>
        <dbReference type="Pfam" id="PF03028"/>
    </source>
</evidence>
<evidence type="ECO:0000259" key="24">
    <source>
        <dbReference type="Pfam" id="PF08393"/>
    </source>
</evidence>
<feature type="coiled-coil region" evidence="20">
    <location>
        <begin position="3244"/>
        <end position="3292"/>
    </location>
</feature>
<feature type="domain" description="Dynein heavy chain linker" evidence="24">
    <location>
        <begin position="1275"/>
        <end position="1521"/>
    </location>
</feature>
<dbReference type="InterPro" id="IPR041589">
    <property type="entry name" value="DNAH3_AAA_lid_1"/>
</dbReference>
<dbReference type="FunFam" id="1.10.287.2620:FF:000004">
    <property type="entry name" value="Dynein axonemal heavy chain 17"/>
    <property type="match status" value="1"/>
</dbReference>
<keyword evidence="34" id="KW-1185">Reference proteome</keyword>
<dbReference type="InterPro" id="IPR027417">
    <property type="entry name" value="P-loop_NTPase"/>
</dbReference>
<evidence type="ECO:0000256" key="1">
    <source>
        <dbReference type="ARBA" id="ARBA00004611"/>
    </source>
</evidence>
<keyword evidence="6" id="KW-0677">Repeat</keyword>
<dbReference type="Pfam" id="PF12774">
    <property type="entry name" value="AAA_6"/>
    <property type="match status" value="1"/>
</dbReference>
<dbReference type="PANTHER" id="PTHR46532">
    <property type="entry name" value="MALE FERTILITY FACTOR KL5"/>
    <property type="match status" value="1"/>
</dbReference>
<dbReference type="InterPro" id="IPR041466">
    <property type="entry name" value="Dynein_AAA5_ext"/>
</dbReference>
<dbReference type="FunFam" id="1.10.8.720:FF:000002">
    <property type="entry name" value="Dynein heavy chain 9, axonemal"/>
    <property type="match status" value="1"/>
</dbReference>
<dbReference type="InterPro" id="IPR013602">
    <property type="entry name" value="Dynein_heavy_linker"/>
</dbReference>
<dbReference type="GO" id="GO:0097729">
    <property type="term" value="C:9+2 motile cilium"/>
    <property type="evidence" value="ECO:0007669"/>
    <property type="project" value="UniProtKB-ARBA"/>
</dbReference>
<dbReference type="Ensembl" id="ENSACAT00000045465.1">
    <property type="protein sequence ID" value="ENSACAP00000030162.1"/>
    <property type="gene ID" value="ENSACAG00000017460.4"/>
</dbReference>
<feature type="domain" description="Dynein heavy chain AAA 5 extension" evidence="29">
    <location>
        <begin position="2272"/>
        <end position="2388"/>
    </location>
</feature>
<dbReference type="Gene3D" id="1.10.8.1220">
    <property type="match status" value="1"/>
</dbReference>
<evidence type="ECO:0000256" key="8">
    <source>
        <dbReference type="ARBA" id="ARBA00022840"/>
    </source>
</evidence>
<dbReference type="FunFam" id="3.20.180.20:FF:000001">
    <property type="entry name" value="Dynein axonemal heavy chain 5"/>
    <property type="match status" value="1"/>
</dbReference>
<evidence type="ECO:0000259" key="23">
    <source>
        <dbReference type="Pfam" id="PF08385"/>
    </source>
</evidence>
<evidence type="ECO:0000256" key="14">
    <source>
        <dbReference type="ARBA" id="ARBA00023212"/>
    </source>
</evidence>
<dbReference type="Pfam" id="PF17852">
    <property type="entry name" value="Dynein_AAA_lid"/>
    <property type="match status" value="1"/>
</dbReference>
<evidence type="ECO:0000259" key="26">
    <source>
        <dbReference type="Pfam" id="PF12777"/>
    </source>
</evidence>
<dbReference type="Pfam" id="PF12781">
    <property type="entry name" value="AAA_9"/>
    <property type="match status" value="2"/>
</dbReference>
<evidence type="ECO:0000256" key="20">
    <source>
        <dbReference type="SAM" id="Coils"/>
    </source>
</evidence>
<dbReference type="InterPro" id="IPR026983">
    <property type="entry name" value="DHC"/>
</dbReference>
<dbReference type="FunFam" id="1.10.472.130:FF:000001">
    <property type="entry name" value="Dynein, axonemal, heavy chain 9"/>
    <property type="match status" value="1"/>
</dbReference>
<feature type="domain" description="Dynein heavy chain hydrolytic ATP-binding dynein motor region" evidence="25">
    <location>
        <begin position="1787"/>
        <end position="2113"/>
    </location>
</feature>
<dbReference type="InterPro" id="IPR042219">
    <property type="entry name" value="AAA_lid_11_sf"/>
</dbReference>
<dbReference type="Pfam" id="PF08393">
    <property type="entry name" value="DHC_N2"/>
    <property type="match status" value="2"/>
</dbReference>
<dbReference type="InterPro" id="IPR035699">
    <property type="entry name" value="AAA_6"/>
</dbReference>
<feature type="domain" description="Dynein heavy chain tail" evidence="23">
    <location>
        <begin position="200"/>
        <end position="768"/>
    </location>
</feature>
<dbReference type="FunFam" id="3.40.50.300:FF:001810">
    <property type="entry name" value="Cytoplasmic dynein 2 heavy chain 1"/>
    <property type="match status" value="1"/>
</dbReference>
<evidence type="ECO:0000259" key="28">
    <source>
        <dbReference type="Pfam" id="PF12781"/>
    </source>
</evidence>
<dbReference type="InterPro" id="IPR024317">
    <property type="entry name" value="Dynein_heavy_chain_D4_dom"/>
</dbReference>
<comment type="similarity">
    <text evidence="2">Belongs to the dynein heavy chain family.</text>
</comment>
<dbReference type="InterPro" id="IPR043160">
    <property type="entry name" value="Dynein_C_barrel"/>
</dbReference>
<feature type="coiled-coil region" evidence="20">
    <location>
        <begin position="3014"/>
        <end position="3125"/>
    </location>
</feature>
<dbReference type="GO" id="GO:0051959">
    <property type="term" value="F:dynein light intermediate chain binding"/>
    <property type="evidence" value="ECO:0007669"/>
    <property type="project" value="InterPro"/>
</dbReference>
<evidence type="ECO:0000256" key="21">
    <source>
        <dbReference type="SAM" id="MobiDB-lite"/>
    </source>
</evidence>
<evidence type="ECO:0000256" key="18">
    <source>
        <dbReference type="ARBA" id="ARBA00082505"/>
    </source>
</evidence>
<evidence type="ECO:0000256" key="9">
    <source>
        <dbReference type="ARBA" id="ARBA00022846"/>
    </source>
</evidence>
<dbReference type="InterPro" id="IPR004273">
    <property type="entry name" value="Dynein_heavy_D6_P-loop"/>
</dbReference>
<dbReference type="InterPro" id="IPR024743">
    <property type="entry name" value="Dynein_HC_stalk"/>
</dbReference>
<dbReference type="Pfam" id="PF18199">
    <property type="entry name" value="Dynein_C"/>
    <property type="match status" value="1"/>
</dbReference>
<dbReference type="InterPro" id="IPR041228">
    <property type="entry name" value="Dynein_C"/>
</dbReference>
<keyword evidence="4" id="KW-0963">Cytoplasm</keyword>
<protein>
    <recommendedName>
        <fullName evidence="17">Dynein axonemal heavy chain 17</fullName>
    </recommendedName>
    <alternativeName>
        <fullName evidence="19">Axonemal beta dynein heavy chain 17</fullName>
    </alternativeName>
    <alternativeName>
        <fullName evidence="18">Ciliary dynein heavy chain 17</fullName>
    </alternativeName>
</protein>
<keyword evidence="14" id="KW-0206">Cytoskeleton</keyword>
<sequence length="4301" mass="491837">MGLEGEAEGGGGGGGGADPRAVQLLGARVTRSLRIEPERWERCARDPEAQRLVRAFLEGEPGGELLVARLGAGGQVELSTGGPPPLRGPGKGVFLLRLGPGAPGSLLCGDLAPSGPLEHLAALLQEVVAPLLVNQKNHHNWPHVVSQDVIYNVSALKSSVFIVVGQVKGKTLLPLPAGPEHSTYIDFDNEKTELVDKSIIHTVETAVIEWTHQIQGVLKKDSSELLLQGQDPHPKVELDFWKNRCEDLQCIYNQLKAKRISAMVELLNRVQSTYYAAFTSVLSDVEAALVEAQDINVHLKPIQGPLEETENVEFNEVKPLLNRVLHMVCLIWATSKYYSTPARTIVLLQEICSLLIQQARNYLNYEDLLKAETEESLRKVETAFDVFNYFKQLFEERRETLDTYFQPGQVVKKWDFPSIMVFAQLDNFLERLQVVHDLLTTVLDIEKLEKLEFSGIKGKFLSQQVLGMHEEFQEAYKVFSESTYDCLDIEDVYEFKWKIEDMDRRLGTIFGQAYDDAASVEHVFKIIDIFGSLLERPLIAAEAGSKYHLLITKFDRELDDAKLIYLKHIQEKVQLGYPPVHRNMPLVAGGIHWTRELKDRIQIPFSNFKYLPHLDLDSAEGKRMVKKYEELMQLLEKYQEKLYKEWLQTVSEKSQYSLTQSLIRRDPESRQIAVNFNPQLVSVLREVKYLGTDEFGNIPEMAAAIYSSKESFRQLVANLELMVTWYNKILSTVLEVEYLLVQSQLQAIDIQLREAEETLNWKSEGLWDRVLPMVDSVRDLEQRIQKTKDNIEEIQNIMKTWVFPVFERKDGKKESLLYLDERHERLDRHYQLITDSGHKIHFLIKVQYENLRLFAADPASDVWTAYLEHVDEMVLDGFFNVIERSLKYLLENTDPKAGLAPLFKVQLDLSVPEMVFHPSLDAGASDSFYDLVEALVNDIFRVSSLMPRLVEHSTFPHYQADMEEMADLADMRHTLMDRIQKMISVCSDYRSSFDHYSYLYVDDKKEFLHQFLLYGHVLPTEEIELHAENGIPESPPTLQQFKEQIDSYQKIYMDVSLLEPVSIFDSWMKVDARPFKASLLGIIKKWSFMLKQHLVDHVTQSLADLEEFIKVAERGLSKEVEKGDYEGLVEVMGHLLAVKDRQTSTDEMFEPLKQTIELLKAYEQELPLEAYRQLEELPEKWNHVKKLAITAKHHVAPLQANEVTVLRKKCAVFDVEQQKFRERFHKEAPFRFDAANPYQMLAAAHTELQEMEVTMASIHESAALFEVGVPDYKQLKQCRKEVLILKELWDVISIVTSSMNEWETTKWKDINIENMELECKRFAKGIRNLDKETRAWDAFSGLENKVKNILTSLKAISELQNPAIRERHWNQLMQATGVQFIMDADTTLADLLKLNLHNFEDEVRSIVDKAIKEMSMEKVVKEIKTTWAGMTFQYEPHLRTNVPLLKSDEELIETLEDNQVQLQNMMTSKYIAFFLEEVSFWQRKLSTADLVISIWFEVQRTWSHLESIFIGSEDIRAQLPEVKMMHLFSSPLDFPLRLSLCEKALAEYLDTKRLAFPRFYFISSADLLDILSNGTNPQLVQRHLSKLFDNMAKMKFQVESDQIPTKLGLGMYSKEEEYVDFSEPCDCSGQVESWLNRVLDHMRATVRHEMTEAMMAYEEKAREQWLFDYPAQVALTCTQIWWTTEIGISFARLEEGYENAMKEYYKKQVTQLNTLITMLIGHLSKGDRQKIMTICTIDVHARDVVAKMIAQKVDNAQVFLWLSQLRHRWADEEKHCYANICDAQFLYSYEYLGNTPRLVITPLTDRCYITLTQSLHLTMSGAPAGPAGTGKTETTKDLGRALGIMVYVFNCSEQMDYKSCGNIYKGLSQTGAWGCFDEFNRISVEVLSVVAVQVKSIQDAIRDKRQNFNFLGEDIKLVPSVGIFITMNPGYAGRTELPENLKALFRPCAMVVPDFELICEIMLVAEGFIEARLLARKFITLYQLCKELLSKQDHYDWGLRAIKSVLVVAGSLKRGDPDRPEDQVLMRSLRDFNVPKIVTDDMPVFMGLIGDLFPALDVPRKRDLSFESFVKQAVLHLKLQPEDNFVLKVVQLEELLAVRHSVFVVGSAGTGKSQVLKSLNKTYHIMKRRPVWTDLNPKAVTNDELFGIINPATREWKDGLFSSIMRDLANVTHEGPKWIVLDGDIDPMWIESLNTVMDDNKVLTLASNERIPLNPTMRLLFEISHLRTATPATVSRAGILYINPADLGWNPPVSSWIDGREIQSERANMTILFDKYLPVCLDTLRTRFKKIIPVPEQSMVQMLCYLLECLLTREATPPDSPKELYELYFVFAAVWAFGGALFQDQLVDYRVEFSKWWVTEFKTIKFPSQGTVFDFYIDPETKKFELWSKLIPKFEFDPEMPLQACLVHTSETIRVRYFMDRLLERRRPVMLVGNAGSGKSVIVGDKLSLLDSEEYLVKNVPFNYYTTSAMLQAVLENSLEKKAGRNYGPPGTKKLIYFIDDMNMPEVDTYGTVQPHTLIRQHLDYGHWYDRNKLSLKEIMNVQYVSCMNPTAGSFTINPRLQRHFSVFALSFPGSDSLSTIYSTILTQHLKWENFPGAVQKSSQQLINLALALHLKVAAMFLPTAVKFHYNFNLRDLSNIFQGIIFSTPECLKTPQDLVKLYMHESCRVYRDKMVDEKDFAAFDKMQTEIVKKFYDEIEETLEQTKKMNMFCHFAKGVGEPKYMPVQCWESLNQILVEALENHNEVNAAMNLVLFEDAMSHICRINRILESPRGNALLVGVGGSGKQSLTRLAAFISSLEVFQITLRKGYGIPDLKADLASQYITAGVKNMGTVFVMTDAQVADERFLVLVNDLLASGEIPDLFPDDEVENIISNMRNEVKAQGLVDSREACWKFFIDRVRRQLKVALCFSPVGNKLRVRSRKFPAIVNCTAIDWFHEWPREALESVSLRFLEGTETIETSVKESISKFMAFVHTSVNEMSHSYLSNERRYNYTTPKSFLEQIKLYQNLLFKKGKELTARMDRLENGLQKLRSTSAQVDDLKAKLAAQEVELKQKNEAADNLIQVVGIETEKVSKEKAIADDEEQKVAQITQEVQQKQRDCEEDLEKAEPALAAAEEALKTLNKNNLTELKSFGSPPSMVSNVTAAVMVLMAPDGKVPKDRSWKAARVAMSKVDGFLDSLIHFNKENIHENCLRALQPYLQDEKFNPELVKLKSQAAAGLCSWVINIVRFYEVYCDVEPKRQALSKANAELAAAQEKLASIKAKIAHLNENLARLTAKFEIATAEKVKCQKEAEATANIISLANRLVGGLASENVRWAESVKDFKLQESALCGDVLLITAFVSYLGYFSKKFRQDLMDSVWKPYLNQLKVAIPITPSLDPLRMLTDDADIAAWQNEGLPADRMSTENATILTNCERWPLMVDPQLQGIKWIKAKYGEDLRVTRIGQKGYLDLVEQALAAGEVIASEKKFIVKNITLAFCFFGGDCLYLNSSQSDLTKQQNGFKITLKTLEDNLLSRLSSASGNFLGDTALVENLEVTKQTAAEIEEKVQESKVTETKINEAREHYRPAAARASLLYFIMNELNTIHPMYQFSLKAFSAVFQKAVARATPDENLPERVANLIDSITSSVFQYTTRGLFECDKLTYMTQVTFQILLMNKEINAMELDFLLRYPAQPGVTSPVDFLSSQSWGGIKVALSSMEQFHNLDRDIEGSAKRWKKLVESECPEKEKFPQEWKNTSALQQLCMMRALRPDRMTYAVRDFVEEKLGSKYVLGRSLDFATSFEESGPTIPMFFILSPGVDPLKDVEKHGKKLGYTFNNRNFHNVSLGQGQEVVAEQALDLAAAEGHWVILQDTLEMCSRENEFKSILFALCYFHAVVAERRKFGPQGWNRSYPFNTGDLTISVNVLYNYLEASSKVPYDDLRYLFGEIMYGGHITDDWDRRLCKTYLEEFIKPEMLEGEFLLAPGFPLPGNMDYNSYHQYIDDTLPAESPYLYGLHPNAEIGFLTQTSEKLFRTVLELQPRDTSLGEGGGATREEKVKTLLDDILEKLTDEFNIPELMAKMEERTPYIVVAFQECERMNFLTSEIRRSLKELDLGLKGELTMTSDMENLQNAIFLDTVPESWTKRAYPSMAGLGSWFADLLNRIKELETWTGDFMLPSAVWLAGFFNPQSFLTAIMQSTARKNEWPLDKMTLHCDVSKRNREDFTSTPREGACVHGLFMEGARWDMQLGLIAEARLKDLTPPMPIIFIKAIPVDKQDTRNVYPCPVYKTRQRGPTYVWTFNLKTKEKPSKWVLAGVALLLQI</sequence>
<evidence type="ECO:0000256" key="11">
    <source>
        <dbReference type="ARBA" id="ARBA00023054"/>
    </source>
</evidence>
<dbReference type="InterPro" id="IPR013594">
    <property type="entry name" value="Dynein_heavy_tail"/>
</dbReference>
<feature type="domain" description="Dynein heavy chain ATP-binding dynein motor region" evidence="28">
    <location>
        <begin position="3392"/>
        <end position="3463"/>
    </location>
</feature>
<reference evidence="33" key="3">
    <citation type="submission" date="2025-09" db="UniProtKB">
        <authorList>
            <consortium name="Ensembl"/>
        </authorList>
    </citation>
    <scope>IDENTIFICATION</scope>
</reference>
<keyword evidence="5" id="KW-0493">Microtubule</keyword>
<dbReference type="Pfam" id="PF18198">
    <property type="entry name" value="AAA_lid_11"/>
    <property type="match status" value="1"/>
</dbReference>
<evidence type="ECO:0000256" key="17">
    <source>
        <dbReference type="ARBA" id="ARBA00069445"/>
    </source>
</evidence>
<dbReference type="SUPFAM" id="SSF52540">
    <property type="entry name" value="P-loop containing nucleoside triphosphate hydrolases"/>
    <property type="match status" value="4"/>
</dbReference>
<dbReference type="PANTHER" id="PTHR46532:SF11">
    <property type="entry name" value="DYNEIN AXONEMAL HEAVY CHAIN 12"/>
    <property type="match status" value="1"/>
</dbReference>